<dbReference type="AlphaFoldDB" id="A0A1N6T5R9"/>
<protein>
    <submittedName>
        <fullName evidence="2">Uncharacterized protein</fullName>
    </submittedName>
</protein>
<comment type="similarity">
    <text evidence="1">Belongs to the UPF0231 family.</text>
</comment>
<reference evidence="3" key="1">
    <citation type="submission" date="2017-01" db="EMBL/GenBank/DDBJ databases">
        <authorList>
            <person name="Varghese N."/>
            <person name="Submissions S."/>
        </authorList>
    </citation>
    <scope>NUCLEOTIDE SEQUENCE [LARGE SCALE GENOMIC DNA]</scope>
    <source>
        <strain evidence="3">DSM 7027</strain>
    </source>
</reference>
<accession>A0A1N6T5R9</accession>
<evidence type="ECO:0000313" key="3">
    <source>
        <dbReference type="Proteomes" id="UP000186895"/>
    </source>
</evidence>
<dbReference type="EMBL" id="FTMN01000005">
    <property type="protein sequence ID" value="SIQ48679.1"/>
    <property type="molecule type" value="Genomic_DNA"/>
</dbReference>
<dbReference type="RefSeq" id="WP_076463022.1">
    <property type="nucleotide sequence ID" value="NZ_FTMN01000005.1"/>
</dbReference>
<sequence length="119" mass="13611">MEYEFRQDLYDQPEAIVEYEQALFGRWLGEELGNNPEQASRVLKEAERLAVQKRGQFEWHGRELSLRLDSESARVWVQAEGDEDALEEGFGWSDAVAEAGLEDFIALLSGWIGYIEGGR</sequence>
<evidence type="ECO:0000256" key="1">
    <source>
        <dbReference type="ARBA" id="ARBA00005367"/>
    </source>
</evidence>
<proteinExistence type="inferred from homology"/>
<dbReference type="Pfam" id="PF06062">
    <property type="entry name" value="UPF0231"/>
    <property type="match status" value="1"/>
</dbReference>
<gene>
    <name evidence="2" type="ORF">SAMN05421647_105149</name>
</gene>
<dbReference type="STRING" id="49186.SAMN05421647_105149"/>
<organism evidence="2 3">
    <name type="scientific">Marinobacterium stanieri</name>
    <dbReference type="NCBI Taxonomy" id="49186"/>
    <lineage>
        <taxon>Bacteria</taxon>
        <taxon>Pseudomonadati</taxon>
        <taxon>Pseudomonadota</taxon>
        <taxon>Gammaproteobacteria</taxon>
        <taxon>Oceanospirillales</taxon>
        <taxon>Oceanospirillaceae</taxon>
        <taxon>Marinobacterium</taxon>
    </lineage>
</organism>
<keyword evidence="3" id="KW-1185">Reference proteome</keyword>
<dbReference type="Proteomes" id="UP000186895">
    <property type="component" value="Unassembled WGS sequence"/>
</dbReference>
<name>A0A1N6T5R9_9GAMM</name>
<evidence type="ECO:0000313" key="2">
    <source>
        <dbReference type="EMBL" id="SIQ48679.1"/>
    </source>
</evidence>
<dbReference type="InterPro" id="IPR008249">
    <property type="entry name" value="UPF0231"/>
</dbReference>